<gene>
    <name evidence="1" type="ORF">VFH_I127320</name>
</gene>
<protein>
    <submittedName>
        <fullName evidence="1">Uncharacterized protein</fullName>
    </submittedName>
</protein>
<dbReference type="EMBL" id="OX451735">
    <property type="protein sequence ID" value="CAI8594159.1"/>
    <property type="molecule type" value="Genomic_DNA"/>
</dbReference>
<accession>A0AAV0ZBA9</accession>
<name>A0AAV0ZBA9_VICFA</name>
<organism evidence="1 2">
    <name type="scientific">Vicia faba</name>
    <name type="common">Broad bean</name>
    <name type="synonym">Faba vulgaris</name>
    <dbReference type="NCBI Taxonomy" id="3906"/>
    <lineage>
        <taxon>Eukaryota</taxon>
        <taxon>Viridiplantae</taxon>
        <taxon>Streptophyta</taxon>
        <taxon>Embryophyta</taxon>
        <taxon>Tracheophyta</taxon>
        <taxon>Spermatophyta</taxon>
        <taxon>Magnoliopsida</taxon>
        <taxon>eudicotyledons</taxon>
        <taxon>Gunneridae</taxon>
        <taxon>Pentapetalae</taxon>
        <taxon>rosids</taxon>
        <taxon>fabids</taxon>
        <taxon>Fabales</taxon>
        <taxon>Fabaceae</taxon>
        <taxon>Papilionoideae</taxon>
        <taxon>50 kb inversion clade</taxon>
        <taxon>NPAAA clade</taxon>
        <taxon>Hologalegina</taxon>
        <taxon>IRL clade</taxon>
        <taxon>Fabeae</taxon>
        <taxon>Vicia</taxon>
    </lineage>
</organism>
<keyword evidence="2" id="KW-1185">Reference proteome</keyword>
<dbReference type="AlphaFoldDB" id="A0AAV0ZBA9"/>
<sequence>MKSGLDGLSPSFNNGAAGHPFRRLLLLTTAAGDSLFAFTVAILLRRHTSGAVTSSSSWFYHLTDISFSRLHHERCLLFHLFHLMRLPSSSISSSNEFQRSTTVIIITEIIENLHRGFMLLRIPTNHADVSLFISL</sequence>
<proteinExistence type="predicted"/>
<reference evidence="1 2" key="1">
    <citation type="submission" date="2023-01" db="EMBL/GenBank/DDBJ databases">
        <authorList>
            <person name="Kreplak J."/>
        </authorList>
    </citation>
    <scope>NUCLEOTIDE SEQUENCE [LARGE SCALE GENOMIC DNA]</scope>
</reference>
<evidence type="ECO:0000313" key="1">
    <source>
        <dbReference type="EMBL" id="CAI8594159.1"/>
    </source>
</evidence>
<dbReference type="Proteomes" id="UP001157006">
    <property type="component" value="Chromosome 1S"/>
</dbReference>
<evidence type="ECO:0000313" key="2">
    <source>
        <dbReference type="Proteomes" id="UP001157006"/>
    </source>
</evidence>